<dbReference type="STRING" id="7176.B0WAW6"/>
<evidence type="ECO:0000313" key="3">
    <source>
        <dbReference type="Proteomes" id="UP000002320"/>
    </source>
</evidence>
<evidence type="ECO:0000313" key="1">
    <source>
        <dbReference type="EMBL" id="EDS41832.1"/>
    </source>
</evidence>
<evidence type="ECO:0000313" key="2">
    <source>
        <dbReference type="EnsemblMetazoa" id="CPIJ004270-PA"/>
    </source>
</evidence>
<dbReference type="AlphaFoldDB" id="B0WAW6"/>
<gene>
    <name evidence="2" type="primary">6035722</name>
    <name evidence="1" type="ORF">CpipJ_CPIJ004270</name>
</gene>
<name>B0WAW6_CULQU</name>
<dbReference type="InParanoid" id="B0WAW6"/>
<protein>
    <submittedName>
        <fullName evidence="1 2">DEAD box ATP-dependent RNA helicase</fullName>
    </submittedName>
</protein>
<keyword evidence="1" id="KW-0378">Hydrolase</keyword>
<dbReference type="Proteomes" id="UP000002320">
    <property type="component" value="Unassembled WGS sequence"/>
</dbReference>
<dbReference type="EnsemblMetazoa" id="CPIJ004270-RA">
    <property type="protein sequence ID" value="CPIJ004270-PA"/>
    <property type="gene ID" value="CPIJ004270"/>
</dbReference>
<keyword evidence="1" id="KW-0547">Nucleotide-binding</keyword>
<dbReference type="VEuPathDB" id="VectorBase:CPIJ004270"/>
<organism>
    <name type="scientific">Culex quinquefasciatus</name>
    <name type="common">Southern house mosquito</name>
    <name type="synonym">Culex pungens</name>
    <dbReference type="NCBI Taxonomy" id="7176"/>
    <lineage>
        <taxon>Eukaryota</taxon>
        <taxon>Metazoa</taxon>
        <taxon>Ecdysozoa</taxon>
        <taxon>Arthropoda</taxon>
        <taxon>Hexapoda</taxon>
        <taxon>Insecta</taxon>
        <taxon>Pterygota</taxon>
        <taxon>Neoptera</taxon>
        <taxon>Endopterygota</taxon>
        <taxon>Diptera</taxon>
        <taxon>Nematocera</taxon>
        <taxon>Culicoidea</taxon>
        <taxon>Culicidae</taxon>
        <taxon>Culicinae</taxon>
        <taxon>Culicini</taxon>
        <taxon>Culex</taxon>
        <taxon>Culex</taxon>
    </lineage>
</organism>
<keyword evidence="3" id="KW-1185">Reference proteome</keyword>
<accession>B0WAW6</accession>
<proteinExistence type="predicted"/>
<dbReference type="EMBL" id="DS231875">
    <property type="protein sequence ID" value="EDS41832.1"/>
    <property type="molecule type" value="Genomic_DNA"/>
</dbReference>
<dbReference type="KEGG" id="cqu:CpipJ_CPIJ004270"/>
<dbReference type="GO" id="GO:0004386">
    <property type="term" value="F:helicase activity"/>
    <property type="evidence" value="ECO:0007669"/>
    <property type="project" value="UniProtKB-KW"/>
</dbReference>
<sequence length="198" mass="21959">MILRRIEAVRGTFIRSRATEIRYPPKNLIVASKKYNLMPNSQAGFLEPGHNNLTKEEVANSPSRFRRKCMAALQEPRTVRDGDGATSIHGNKSQWERDYVLQIFRHAKSTTLVVTYVASDQRGGSGHTGRRLTNPAGIVILVRLTGETYAQCDPTVFEVNLSGVGSDSRRCLSCSKSKPEAAERKQIVAIKEEAELGT</sequence>
<reference evidence="2" key="2">
    <citation type="submission" date="2020-05" db="UniProtKB">
        <authorList>
            <consortium name="EnsemblMetazoa"/>
        </authorList>
    </citation>
    <scope>IDENTIFICATION</scope>
    <source>
        <strain evidence="2">JHB</strain>
    </source>
</reference>
<keyword evidence="1" id="KW-0067">ATP-binding</keyword>
<reference evidence="1" key="1">
    <citation type="submission" date="2007-03" db="EMBL/GenBank/DDBJ databases">
        <title>Annotation of Culex pipiens quinquefasciatus.</title>
        <authorList>
            <consortium name="The Broad Institute Genome Sequencing Platform"/>
            <person name="Atkinson P.W."/>
            <person name="Hemingway J."/>
            <person name="Christensen B.M."/>
            <person name="Higgs S."/>
            <person name="Kodira C."/>
            <person name="Hannick L."/>
            <person name="Megy K."/>
            <person name="O'Leary S."/>
            <person name="Pearson M."/>
            <person name="Haas B.J."/>
            <person name="Mauceli E."/>
            <person name="Wortman J.R."/>
            <person name="Lee N.H."/>
            <person name="Guigo R."/>
            <person name="Stanke M."/>
            <person name="Alvarado L."/>
            <person name="Amedeo P."/>
            <person name="Antoine C.H."/>
            <person name="Arensburger P."/>
            <person name="Bidwell S.L."/>
            <person name="Crawford M."/>
            <person name="Camaro F."/>
            <person name="Devon K."/>
            <person name="Engels R."/>
            <person name="Hammond M."/>
            <person name="Howarth C."/>
            <person name="Koehrsen M."/>
            <person name="Lawson D."/>
            <person name="Montgomery P."/>
            <person name="Nene V."/>
            <person name="Nusbaum C."/>
            <person name="Puiu D."/>
            <person name="Romero-Severson J."/>
            <person name="Severson D.W."/>
            <person name="Shumway M."/>
            <person name="Sisk P."/>
            <person name="Stolte C."/>
            <person name="Zeng Q."/>
            <person name="Eisenstadt E."/>
            <person name="Fraser-Liggett C."/>
            <person name="Strausberg R."/>
            <person name="Galagan J."/>
            <person name="Birren B."/>
            <person name="Collins F.H."/>
        </authorList>
    </citation>
    <scope>NUCLEOTIDE SEQUENCE [LARGE SCALE GENOMIC DNA]</scope>
    <source>
        <strain evidence="1">JHB</strain>
    </source>
</reference>
<keyword evidence="1" id="KW-0347">Helicase</keyword>
<dbReference type="HOGENOM" id="CLU_1379355_0_0_1"/>